<dbReference type="Gene3D" id="2.60.120.10">
    <property type="entry name" value="Jelly Rolls"/>
    <property type="match status" value="1"/>
</dbReference>
<evidence type="ECO:0000313" key="4">
    <source>
        <dbReference type="EMBL" id="AUV81802.1"/>
    </source>
</evidence>
<dbReference type="InterPro" id="IPR014710">
    <property type="entry name" value="RmlC-like_jellyroll"/>
</dbReference>
<keyword evidence="1" id="KW-0479">Metal-binding</keyword>
<dbReference type="EMBL" id="CP026309">
    <property type="protein sequence ID" value="AUV81802.1"/>
    <property type="molecule type" value="Genomic_DNA"/>
</dbReference>
<gene>
    <name evidence="4" type="ORF">C2R22_09200</name>
</gene>
<proteinExistence type="predicted"/>
<evidence type="ECO:0000313" key="5">
    <source>
        <dbReference type="Proteomes" id="UP000236584"/>
    </source>
</evidence>
<keyword evidence="5" id="KW-1185">Reference proteome</keyword>
<dbReference type="OrthoDB" id="190812at2157"/>
<sequence length="160" mass="17622">MTYRTVRVDDLDDAPSPASEKKELDEALGVEAFGLNVYTVESGERVPWGFHRHPRHEEVFYVLEGELTVDTADEPLTIEAGEALFVPPEHPNRAHNTGEEAVRLVAVGAPKGTDEAVIEEHCPACGEETERRGERVDGGDTVVLFCTECGVETDRFGRES</sequence>
<organism evidence="4 5">
    <name type="scientific">Salinigranum rubrum</name>
    <dbReference type="NCBI Taxonomy" id="755307"/>
    <lineage>
        <taxon>Archaea</taxon>
        <taxon>Methanobacteriati</taxon>
        <taxon>Methanobacteriota</taxon>
        <taxon>Stenosarchaea group</taxon>
        <taxon>Halobacteria</taxon>
        <taxon>Halobacteriales</taxon>
        <taxon>Haloferacaceae</taxon>
        <taxon>Salinigranum</taxon>
    </lineage>
</organism>
<accession>A0A2I8VIP4</accession>
<protein>
    <submittedName>
        <fullName evidence="4">Cupin</fullName>
    </submittedName>
</protein>
<feature type="domain" description="Cupin type-2" evidence="3">
    <location>
        <begin position="37"/>
        <end position="107"/>
    </location>
</feature>
<dbReference type="Proteomes" id="UP000236584">
    <property type="component" value="Chromosome"/>
</dbReference>
<dbReference type="KEGG" id="srub:C2R22_09200"/>
<evidence type="ECO:0000256" key="1">
    <source>
        <dbReference type="ARBA" id="ARBA00022723"/>
    </source>
</evidence>
<dbReference type="RefSeq" id="WP_103425490.1">
    <property type="nucleotide sequence ID" value="NZ_CP026309.1"/>
</dbReference>
<evidence type="ECO:0000259" key="3">
    <source>
        <dbReference type="Pfam" id="PF07883"/>
    </source>
</evidence>
<dbReference type="InterPro" id="IPR051610">
    <property type="entry name" value="GPI/OXD"/>
</dbReference>
<evidence type="ECO:0000256" key="2">
    <source>
        <dbReference type="SAM" id="MobiDB-lite"/>
    </source>
</evidence>
<dbReference type="Pfam" id="PF07883">
    <property type="entry name" value="Cupin_2"/>
    <property type="match status" value="1"/>
</dbReference>
<reference evidence="4 5" key="1">
    <citation type="submission" date="2018-01" db="EMBL/GenBank/DDBJ databases">
        <title>Complete genome sequence of Salinigranum rubrum GX10T, an extremely halophilic archaeon isolated from a marine solar saltern.</title>
        <authorList>
            <person name="Han S."/>
        </authorList>
    </citation>
    <scope>NUCLEOTIDE SEQUENCE [LARGE SCALE GENOMIC DNA]</scope>
    <source>
        <strain evidence="4 5">GX10</strain>
    </source>
</reference>
<feature type="region of interest" description="Disordered" evidence="2">
    <location>
        <begin position="1"/>
        <end position="22"/>
    </location>
</feature>
<dbReference type="PANTHER" id="PTHR35848">
    <property type="entry name" value="OXALATE-BINDING PROTEIN"/>
    <property type="match status" value="1"/>
</dbReference>
<dbReference type="GeneID" id="35592264"/>
<name>A0A2I8VIP4_9EURY</name>
<dbReference type="InterPro" id="IPR011051">
    <property type="entry name" value="RmlC_Cupin_sf"/>
</dbReference>
<dbReference type="SUPFAM" id="SSF51182">
    <property type="entry name" value="RmlC-like cupins"/>
    <property type="match status" value="1"/>
</dbReference>
<dbReference type="InterPro" id="IPR013096">
    <property type="entry name" value="Cupin_2"/>
</dbReference>
<dbReference type="GO" id="GO:0046872">
    <property type="term" value="F:metal ion binding"/>
    <property type="evidence" value="ECO:0007669"/>
    <property type="project" value="UniProtKB-KW"/>
</dbReference>
<dbReference type="AlphaFoldDB" id="A0A2I8VIP4"/>